<dbReference type="RefSeq" id="WP_080523994.1">
    <property type="nucleotide sequence ID" value="NZ_LPUF01000003.1"/>
</dbReference>
<proteinExistence type="predicted"/>
<keyword evidence="2" id="KW-1185">Reference proteome</keyword>
<comment type="caution">
    <text evidence="1">The sequence shown here is derived from an EMBL/GenBank/DDBJ whole genome shotgun (WGS) entry which is preliminary data.</text>
</comment>
<dbReference type="EMBL" id="LPUF01000003">
    <property type="protein sequence ID" value="OQK15759.1"/>
    <property type="molecule type" value="Genomic_DNA"/>
</dbReference>
<protein>
    <submittedName>
        <fullName evidence="1">Uncharacterized protein</fullName>
    </submittedName>
</protein>
<dbReference type="AlphaFoldDB" id="A0A1V8M2H5"/>
<evidence type="ECO:0000313" key="2">
    <source>
        <dbReference type="Proteomes" id="UP000191980"/>
    </source>
</evidence>
<sequence>MSSLILINRVKISTLVIILLGFFAMPSFAASFTLNLVRTSTLTNVDDAEGRWQFEGGEVYLGKTLIGYFVSKKRVSFGALLNKAALETTIILSSGDNNITFQGEHSFTTGNQEGAVSAASAGLSGFRNATVSGTSSELTFTY</sequence>
<dbReference type="Proteomes" id="UP000191980">
    <property type="component" value="Unassembled WGS sequence"/>
</dbReference>
<dbReference type="OrthoDB" id="7059774at2"/>
<accession>A0A1V8M2H5</accession>
<organism evidence="1 2">
    <name type="scientific">Methyloprofundus sedimenti</name>
    <dbReference type="NCBI Taxonomy" id="1420851"/>
    <lineage>
        <taxon>Bacteria</taxon>
        <taxon>Pseudomonadati</taxon>
        <taxon>Pseudomonadota</taxon>
        <taxon>Gammaproteobacteria</taxon>
        <taxon>Methylococcales</taxon>
        <taxon>Methylococcaceae</taxon>
        <taxon>Methyloprofundus</taxon>
    </lineage>
</organism>
<reference evidence="1 2" key="1">
    <citation type="submission" date="2015-12" db="EMBL/GenBank/DDBJ databases">
        <authorList>
            <person name="Shamseldin A."/>
            <person name="Moawad H."/>
            <person name="Abd El-Rahim W.M."/>
            <person name="Sadowsky M.J."/>
        </authorList>
    </citation>
    <scope>NUCLEOTIDE SEQUENCE [LARGE SCALE GENOMIC DNA]</scope>
    <source>
        <strain evidence="1 2">WF1</strain>
    </source>
</reference>
<gene>
    <name evidence="1" type="ORF">AU255_16310</name>
</gene>
<evidence type="ECO:0000313" key="1">
    <source>
        <dbReference type="EMBL" id="OQK15759.1"/>
    </source>
</evidence>
<name>A0A1V8M2H5_9GAMM</name>